<accession>B9XI95</accession>
<dbReference type="NCBIfam" id="TIGR00229">
    <property type="entry name" value="sensory_box"/>
    <property type="match status" value="1"/>
</dbReference>
<dbReference type="GO" id="GO:0004673">
    <property type="term" value="F:protein histidine kinase activity"/>
    <property type="evidence" value="ECO:0007669"/>
    <property type="project" value="UniProtKB-EC"/>
</dbReference>
<evidence type="ECO:0000259" key="12">
    <source>
        <dbReference type="PROSITE" id="PS50113"/>
    </source>
</evidence>
<dbReference type="CDD" id="cd00130">
    <property type="entry name" value="PAS"/>
    <property type="match status" value="1"/>
</dbReference>
<feature type="modified residue" description="4-aspartylphosphate" evidence="9">
    <location>
        <position position="57"/>
    </location>
</feature>
<dbReference type="AlphaFoldDB" id="B9XI95"/>
<evidence type="ECO:0000256" key="8">
    <source>
        <dbReference type="ARBA" id="ARBA00023026"/>
    </source>
</evidence>
<keyword evidence="5" id="KW-0547">Nucleotide-binding</keyword>
<dbReference type="InterPro" id="IPR000700">
    <property type="entry name" value="PAS-assoc_C"/>
</dbReference>
<dbReference type="GO" id="GO:0005524">
    <property type="term" value="F:ATP binding"/>
    <property type="evidence" value="ECO:0007669"/>
    <property type="project" value="UniProtKB-KW"/>
</dbReference>
<dbReference type="InterPro" id="IPR035965">
    <property type="entry name" value="PAS-like_dom_sf"/>
</dbReference>
<dbReference type="SUPFAM" id="SSF52172">
    <property type="entry name" value="CheY-like"/>
    <property type="match status" value="1"/>
</dbReference>
<evidence type="ECO:0000256" key="4">
    <source>
        <dbReference type="ARBA" id="ARBA00022679"/>
    </source>
</evidence>
<dbReference type="RefSeq" id="WP_007415539.1">
    <property type="nucleotide sequence ID" value="NZ_ABOX02000017.1"/>
</dbReference>
<evidence type="ECO:0000256" key="5">
    <source>
        <dbReference type="ARBA" id="ARBA00022741"/>
    </source>
</evidence>
<dbReference type="SMART" id="SM00086">
    <property type="entry name" value="PAC"/>
    <property type="match status" value="1"/>
</dbReference>
<keyword evidence="7" id="KW-0067">ATP-binding</keyword>
<evidence type="ECO:0000313" key="13">
    <source>
        <dbReference type="EMBL" id="EEF60356.1"/>
    </source>
</evidence>
<evidence type="ECO:0000256" key="6">
    <source>
        <dbReference type="ARBA" id="ARBA00022777"/>
    </source>
</evidence>
<dbReference type="EC" id="2.7.13.3" evidence="2"/>
<keyword evidence="14" id="KW-1185">Reference proteome</keyword>
<keyword evidence="3 9" id="KW-0597">Phosphoprotein</keyword>
<dbReference type="InterPro" id="IPR001610">
    <property type="entry name" value="PAC"/>
</dbReference>
<feature type="domain" description="PAC" evidence="12">
    <location>
        <begin position="209"/>
        <end position="261"/>
    </location>
</feature>
<reference evidence="13 14" key="1">
    <citation type="journal article" date="2011" name="J. Bacteriol.">
        <title>Genome sequence of 'Pedosphaera parvula' Ellin514, an aerobic Verrucomicrobial isolate from pasture soil.</title>
        <authorList>
            <person name="Kant R."/>
            <person name="van Passel M.W."/>
            <person name="Sangwan P."/>
            <person name="Palva A."/>
            <person name="Lucas S."/>
            <person name="Copeland A."/>
            <person name="Lapidus A."/>
            <person name="Glavina Del Rio T."/>
            <person name="Dalin E."/>
            <person name="Tice H."/>
            <person name="Bruce D."/>
            <person name="Goodwin L."/>
            <person name="Pitluck S."/>
            <person name="Chertkov O."/>
            <person name="Larimer F.W."/>
            <person name="Land M.L."/>
            <person name="Hauser L."/>
            <person name="Brettin T.S."/>
            <person name="Detter J.C."/>
            <person name="Han S."/>
            <person name="de Vos W.M."/>
            <person name="Janssen P.H."/>
            <person name="Smidt H."/>
        </authorList>
    </citation>
    <scope>NUCLEOTIDE SEQUENCE [LARGE SCALE GENOMIC DNA]</scope>
    <source>
        <strain evidence="13 14">Ellin514</strain>
    </source>
</reference>
<dbReference type="PROSITE" id="PS50112">
    <property type="entry name" value="PAS"/>
    <property type="match status" value="1"/>
</dbReference>
<evidence type="ECO:0000256" key="2">
    <source>
        <dbReference type="ARBA" id="ARBA00012438"/>
    </source>
</evidence>
<comment type="catalytic activity">
    <reaction evidence="1">
        <text>ATP + protein L-histidine = ADP + protein N-phospho-L-histidine.</text>
        <dbReference type="EC" id="2.7.13.3"/>
    </reaction>
</comment>
<keyword evidence="6" id="KW-0418">Kinase</keyword>
<dbReference type="Gene3D" id="3.40.50.2300">
    <property type="match status" value="1"/>
</dbReference>
<dbReference type="STRING" id="320771.Cflav_PD3326"/>
<organism evidence="13 14">
    <name type="scientific">Pedosphaera parvula (strain Ellin514)</name>
    <dbReference type="NCBI Taxonomy" id="320771"/>
    <lineage>
        <taxon>Bacteria</taxon>
        <taxon>Pseudomonadati</taxon>
        <taxon>Verrucomicrobiota</taxon>
        <taxon>Pedosphaerae</taxon>
        <taxon>Pedosphaerales</taxon>
        <taxon>Pedosphaeraceae</taxon>
        <taxon>Pedosphaera</taxon>
    </lineage>
</organism>
<dbReference type="Proteomes" id="UP000003688">
    <property type="component" value="Unassembled WGS sequence"/>
</dbReference>
<dbReference type="Pfam" id="PF00072">
    <property type="entry name" value="Response_reg"/>
    <property type="match status" value="1"/>
</dbReference>
<evidence type="ECO:0000256" key="7">
    <source>
        <dbReference type="ARBA" id="ARBA00022840"/>
    </source>
</evidence>
<dbReference type="InterPro" id="IPR001789">
    <property type="entry name" value="Sig_transdc_resp-reg_receiver"/>
</dbReference>
<evidence type="ECO:0000256" key="3">
    <source>
        <dbReference type="ARBA" id="ARBA00022553"/>
    </source>
</evidence>
<evidence type="ECO:0000259" key="11">
    <source>
        <dbReference type="PROSITE" id="PS50112"/>
    </source>
</evidence>
<gene>
    <name evidence="13" type="ORF">Cflav_PD3326</name>
</gene>
<dbReference type="PANTHER" id="PTHR41523:SF8">
    <property type="entry name" value="ETHYLENE RESPONSE SENSOR PROTEIN"/>
    <property type="match status" value="1"/>
</dbReference>
<comment type="caution">
    <text evidence="13">The sequence shown here is derived from an EMBL/GenBank/DDBJ whole genome shotgun (WGS) entry which is preliminary data.</text>
</comment>
<dbReference type="InterPro" id="IPR011006">
    <property type="entry name" value="CheY-like_superfamily"/>
</dbReference>
<dbReference type="SMART" id="SM00448">
    <property type="entry name" value="REC"/>
    <property type="match status" value="1"/>
</dbReference>
<dbReference type="CDD" id="cd00156">
    <property type="entry name" value="REC"/>
    <property type="match status" value="1"/>
</dbReference>
<dbReference type="SUPFAM" id="SSF55785">
    <property type="entry name" value="PYP-like sensor domain (PAS domain)"/>
    <property type="match status" value="1"/>
</dbReference>
<dbReference type="EMBL" id="ABOX02000017">
    <property type="protein sequence ID" value="EEF60356.1"/>
    <property type="molecule type" value="Genomic_DNA"/>
</dbReference>
<dbReference type="PROSITE" id="PS50110">
    <property type="entry name" value="RESPONSE_REGULATORY"/>
    <property type="match status" value="1"/>
</dbReference>
<dbReference type="SMART" id="SM00091">
    <property type="entry name" value="PAS"/>
    <property type="match status" value="1"/>
</dbReference>
<keyword evidence="8" id="KW-0843">Virulence</keyword>
<dbReference type="Gene3D" id="3.30.450.20">
    <property type="entry name" value="PAS domain"/>
    <property type="match status" value="1"/>
</dbReference>
<dbReference type="InterPro" id="IPR000014">
    <property type="entry name" value="PAS"/>
</dbReference>
<keyword evidence="4" id="KW-0808">Transferase</keyword>
<evidence type="ECO:0000256" key="9">
    <source>
        <dbReference type="PROSITE-ProRule" id="PRU00169"/>
    </source>
</evidence>
<feature type="domain" description="PAS" evidence="11">
    <location>
        <begin position="136"/>
        <end position="206"/>
    </location>
</feature>
<proteinExistence type="predicted"/>
<dbReference type="GO" id="GO:0000160">
    <property type="term" value="P:phosphorelay signal transduction system"/>
    <property type="evidence" value="ECO:0007669"/>
    <property type="project" value="InterPro"/>
</dbReference>
<sequence>MKKPLRALIVEDSEDDTLLLVFELRRGGFEPQFHRVDNVVEMRSALSLQEWDVVLCDHVIPGFGSIEALRLISEKGLDIPLIIVSGAIGEETAVEAMKAGAQDYVLKHKLFRLVPAIEREVREALNRKERHKAEEMLAYMAAIVESSEDAIIGKTLEGIITSWNTGAEHIYGYTADEVKGHSVSRLIPPERPEELKEFYQRIKNGEHIDRYQTQRLRKDGAIIDVSLTLSAIKNGKGEVVGVSAIERDITRRKREEKERLRLIEELKEALTNIKTLKGLLPICASCKMIRDDRGYWERVETYISKHTQAEFTHGICPDCRERLYPEYTIRKGNTGAG</sequence>
<dbReference type="OrthoDB" id="196945at2"/>
<evidence type="ECO:0000259" key="10">
    <source>
        <dbReference type="PROSITE" id="PS50110"/>
    </source>
</evidence>
<dbReference type="PANTHER" id="PTHR41523">
    <property type="entry name" value="TWO-COMPONENT SYSTEM SENSOR PROTEIN"/>
    <property type="match status" value="1"/>
</dbReference>
<dbReference type="Pfam" id="PF13426">
    <property type="entry name" value="PAS_9"/>
    <property type="match status" value="1"/>
</dbReference>
<feature type="domain" description="Response regulatory" evidence="10">
    <location>
        <begin position="6"/>
        <end position="122"/>
    </location>
</feature>
<protein>
    <recommendedName>
        <fullName evidence="2">histidine kinase</fullName>
        <ecNumber evidence="2">2.7.13.3</ecNumber>
    </recommendedName>
</protein>
<evidence type="ECO:0000313" key="14">
    <source>
        <dbReference type="Proteomes" id="UP000003688"/>
    </source>
</evidence>
<name>B9XI95_PEDPL</name>
<dbReference type="PROSITE" id="PS50113">
    <property type="entry name" value="PAC"/>
    <property type="match status" value="1"/>
</dbReference>
<evidence type="ECO:0000256" key="1">
    <source>
        <dbReference type="ARBA" id="ARBA00000085"/>
    </source>
</evidence>